<dbReference type="AlphaFoldDB" id="A0A1Y2E3P5"/>
<accession>A0A1Y2E3P5</accession>
<sequence>MGFQAPTSYTNPANWGFQYSSSTTVTISVELGTGAGTLAYYPTSTRLCVGIPGTGKIFWKIWHLTQPEVQTSLSHVFGRYSLRKPIQLRTDFLGGDFDEIRDVLTAKTLERGDTLMAQCLIAALAGRPGNYIPDIKGLEMFKCGV</sequence>
<organism evidence="1 2">
    <name type="scientific">Pseudomassariella vexata</name>
    <dbReference type="NCBI Taxonomy" id="1141098"/>
    <lineage>
        <taxon>Eukaryota</taxon>
        <taxon>Fungi</taxon>
        <taxon>Dikarya</taxon>
        <taxon>Ascomycota</taxon>
        <taxon>Pezizomycotina</taxon>
        <taxon>Sordariomycetes</taxon>
        <taxon>Xylariomycetidae</taxon>
        <taxon>Amphisphaeriales</taxon>
        <taxon>Pseudomassariaceae</taxon>
        <taxon>Pseudomassariella</taxon>
    </lineage>
</organism>
<keyword evidence="2" id="KW-1185">Reference proteome</keyword>
<dbReference type="RefSeq" id="XP_040717142.1">
    <property type="nucleotide sequence ID" value="XM_040858238.1"/>
</dbReference>
<evidence type="ECO:0000313" key="2">
    <source>
        <dbReference type="Proteomes" id="UP000193689"/>
    </source>
</evidence>
<dbReference type="GeneID" id="63774450"/>
<comment type="caution">
    <text evidence="1">The sequence shown here is derived from an EMBL/GenBank/DDBJ whole genome shotgun (WGS) entry which is preliminary data.</text>
</comment>
<name>A0A1Y2E3P5_9PEZI</name>
<dbReference type="EMBL" id="MCFJ01000005">
    <property type="protein sequence ID" value="ORY66178.1"/>
    <property type="molecule type" value="Genomic_DNA"/>
</dbReference>
<gene>
    <name evidence="1" type="ORF">BCR38DRAFT_408143</name>
</gene>
<dbReference type="InParanoid" id="A0A1Y2E3P5"/>
<evidence type="ECO:0000313" key="1">
    <source>
        <dbReference type="EMBL" id="ORY66178.1"/>
    </source>
</evidence>
<protein>
    <submittedName>
        <fullName evidence="1">Uncharacterized protein</fullName>
    </submittedName>
</protein>
<proteinExistence type="predicted"/>
<reference evidence="1 2" key="1">
    <citation type="submission" date="2016-07" db="EMBL/GenBank/DDBJ databases">
        <title>Pervasive Adenine N6-methylation of Active Genes in Fungi.</title>
        <authorList>
            <consortium name="DOE Joint Genome Institute"/>
            <person name="Mondo S.J."/>
            <person name="Dannebaum R.O."/>
            <person name="Kuo R.C."/>
            <person name="Labutti K."/>
            <person name="Haridas S."/>
            <person name="Kuo A."/>
            <person name="Salamov A."/>
            <person name="Ahrendt S.R."/>
            <person name="Lipzen A."/>
            <person name="Sullivan W."/>
            <person name="Andreopoulos W.B."/>
            <person name="Clum A."/>
            <person name="Lindquist E."/>
            <person name="Daum C."/>
            <person name="Ramamoorthy G.K."/>
            <person name="Gryganskyi A."/>
            <person name="Culley D."/>
            <person name="Magnuson J.K."/>
            <person name="James T.Y."/>
            <person name="O'Malley M.A."/>
            <person name="Stajich J.E."/>
            <person name="Spatafora J.W."/>
            <person name="Visel A."/>
            <person name="Grigoriev I.V."/>
        </authorList>
    </citation>
    <scope>NUCLEOTIDE SEQUENCE [LARGE SCALE GENOMIC DNA]</scope>
    <source>
        <strain evidence="1 2">CBS 129021</strain>
    </source>
</reference>
<dbReference type="Proteomes" id="UP000193689">
    <property type="component" value="Unassembled WGS sequence"/>
</dbReference>